<feature type="region of interest" description="Disordered" evidence="1">
    <location>
        <begin position="1"/>
        <end position="43"/>
    </location>
</feature>
<sequence>MSEVQDHLQQGPHTTPDHDEDTPTRPGYPLGVPSKFDPEGNVQPFPGNTVIAHLPPMSHLYNDMVELHAKLAAHPTLSSLIVLLPPESWHMTIFEGVCDQVRDAPGFWPSDVSQTAPLADVNALLAQRLAPGTFDLQEHYDQGPPYVMTVKGFSPLIVGIGLHVEPISQTEGRRLKALRDRLADTLKIRHPHHDYYELHLSVAYLLRHLTPRQEAELTALLEFHYVTMSKHFLLGPPEFCTFKDMFKFERKFYLQ</sequence>
<dbReference type="InterPro" id="IPR015069">
    <property type="entry name" value="2H-PEstase_DUF1868"/>
</dbReference>
<dbReference type="AlphaFoldDB" id="A0AAN6S5D7"/>
<feature type="domain" description="DUF1868" evidence="2">
    <location>
        <begin position="35"/>
        <end position="130"/>
    </location>
</feature>
<evidence type="ECO:0000313" key="4">
    <source>
        <dbReference type="Proteomes" id="UP001303473"/>
    </source>
</evidence>
<dbReference type="EMBL" id="MU853787">
    <property type="protein sequence ID" value="KAK3941089.1"/>
    <property type="molecule type" value="Genomic_DNA"/>
</dbReference>
<proteinExistence type="predicted"/>
<keyword evidence="4" id="KW-1185">Reference proteome</keyword>
<dbReference type="Gene3D" id="3.90.1140.10">
    <property type="entry name" value="Cyclic phosphodiesterase"/>
    <property type="match status" value="1"/>
</dbReference>
<name>A0AAN6S5D7_9PEZI</name>
<organism evidence="3 4">
    <name type="scientific">Diplogelasinospora grovesii</name>
    <dbReference type="NCBI Taxonomy" id="303347"/>
    <lineage>
        <taxon>Eukaryota</taxon>
        <taxon>Fungi</taxon>
        <taxon>Dikarya</taxon>
        <taxon>Ascomycota</taxon>
        <taxon>Pezizomycotina</taxon>
        <taxon>Sordariomycetes</taxon>
        <taxon>Sordariomycetidae</taxon>
        <taxon>Sordariales</taxon>
        <taxon>Diplogelasinosporaceae</taxon>
        <taxon>Diplogelasinospora</taxon>
    </lineage>
</organism>
<reference evidence="4" key="1">
    <citation type="journal article" date="2023" name="Mol. Phylogenet. Evol.">
        <title>Genome-scale phylogeny and comparative genomics of the fungal order Sordariales.</title>
        <authorList>
            <person name="Hensen N."/>
            <person name="Bonometti L."/>
            <person name="Westerberg I."/>
            <person name="Brannstrom I.O."/>
            <person name="Guillou S."/>
            <person name="Cros-Aarteil S."/>
            <person name="Calhoun S."/>
            <person name="Haridas S."/>
            <person name="Kuo A."/>
            <person name="Mondo S."/>
            <person name="Pangilinan J."/>
            <person name="Riley R."/>
            <person name="LaButti K."/>
            <person name="Andreopoulos B."/>
            <person name="Lipzen A."/>
            <person name="Chen C."/>
            <person name="Yan M."/>
            <person name="Daum C."/>
            <person name="Ng V."/>
            <person name="Clum A."/>
            <person name="Steindorff A."/>
            <person name="Ohm R.A."/>
            <person name="Martin F."/>
            <person name="Silar P."/>
            <person name="Natvig D.O."/>
            <person name="Lalanne C."/>
            <person name="Gautier V."/>
            <person name="Ament-Velasquez S.L."/>
            <person name="Kruys A."/>
            <person name="Hutchinson M.I."/>
            <person name="Powell A.J."/>
            <person name="Barry K."/>
            <person name="Miller A.N."/>
            <person name="Grigoriev I.V."/>
            <person name="Debuchy R."/>
            <person name="Gladieux P."/>
            <person name="Hiltunen Thoren M."/>
            <person name="Johannesson H."/>
        </authorList>
    </citation>
    <scope>NUCLEOTIDE SEQUENCE [LARGE SCALE GENOMIC DNA]</scope>
    <source>
        <strain evidence="4">CBS 340.73</strain>
    </source>
</reference>
<dbReference type="SUPFAM" id="SSF55144">
    <property type="entry name" value="LigT-like"/>
    <property type="match status" value="1"/>
</dbReference>
<protein>
    <submittedName>
        <fullName evidence="3">DUF1868-domain-containing protein</fullName>
    </submittedName>
</protein>
<gene>
    <name evidence="3" type="ORF">QBC46DRAFT_363627</name>
</gene>
<dbReference type="Proteomes" id="UP001303473">
    <property type="component" value="Unassembled WGS sequence"/>
</dbReference>
<accession>A0AAN6S5D7</accession>
<dbReference type="InterPro" id="IPR009097">
    <property type="entry name" value="Cyclic_Pdiesterase"/>
</dbReference>
<dbReference type="Pfam" id="PF08975">
    <property type="entry name" value="2H-phosphodiest"/>
    <property type="match status" value="1"/>
</dbReference>
<evidence type="ECO:0000313" key="3">
    <source>
        <dbReference type="EMBL" id="KAK3941089.1"/>
    </source>
</evidence>
<evidence type="ECO:0000259" key="2">
    <source>
        <dbReference type="Pfam" id="PF08975"/>
    </source>
</evidence>
<evidence type="ECO:0000256" key="1">
    <source>
        <dbReference type="SAM" id="MobiDB-lite"/>
    </source>
</evidence>
<comment type="caution">
    <text evidence="3">The sequence shown here is derived from an EMBL/GenBank/DDBJ whole genome shotgun (WGS) entry which is preliminary data.</text>
</comment>